<dbReference type="InterPro" id="IPR037119">
    <property type="entry name" value="Haem_oxidase_HugZ-like_sf"/>
</dbReference>
<name>A0ABX1SKV6_9PSEU</name>
<gene>
    <name evidence="3" type="ORF">HF526_29905</name>
</gene>
<dbReference type="RefSeq" id="WP_169384935.1">
    <property type="nucleotide sequence ID" value="NZ_JAAXLA010000086.1"/>
</dbReference>
<organism evidence="3 4">
    <name type="scientific">Pseudonocardia acidicola</name>
    <dbReference type="NCBI Taxonomy" id="2724939"/>
    <lineage>
        <taxon>Bacteria</taxon>
        <taxon>Bacillati</taxon>
        <taxon>Actinomycetota</taxon>
        <taxon>Actinomycetes</taxon>
        <taxon>Pseudonocardiales</taxon>
        <taxon>Pseudonocardiaceae</taxon>
        <taxon>Pseudonocardia</taxon>
    </lineage>
</organism>
<evidence type="ECO:0000313" key="3">
    <source>
        <dbReference type="EMBL" id="NMI01478.1"/>
    </source>
</evidence>
<protein>
    <submittedName>
        <fullName evidence="3">DUF2470 domain-containing protein</fullName>
    </submittedName>
</protein>
<dbReference type="Proteomes" id="UP000820669">
    <property type="component" value="Unassembled WGS sequence"/>
</dbReference>
<accession>A0ABX1SKV6</accession>
<dbReference type="InterPro" id="IPR019595">
    <property type="entry name" value="DUF2470"/>
</dbReference>
<proteinExistence type="predicted"/>
<dbReference type="EMBL" id="JAAXLA010000086">
    <property type="protein sequence ID" value="NMI01478.1"/>
    <property type="molecule type" value="Genomic_DNA"/>
</dbReference>
<evidence type="ECO:0000259" key="2">
    <source>
        <dbReference type="Pfam" id="PF10615"/>
    </source>
</evidence>
<evidence type="ECO:0000313" key="4">
    <source>
        <dbReference type="Proteomes" id="UP000820669"/>
    </source>
</evidence>
<feature type="domain" description="DUF2470" evidence="2">
    <location>
        <begin position="171"/>
        <end position="245"/>
    </location>
</feature>
<reference evidence="3 4" key="1">
    <citation type="submission" date="2020-04" db="EMBL/GenBank/DDBJ databases">
        <authorList>
            <person name="Klaysubun C."/>
            <person name="Duangmal K."/>
            <person name="Lipun K."/>
        </authorList>
    </citation>
    <scope>NUCLEOTIDE SEQUENCE [LARGE SCALE GENOMIC DNA]</scope>
    <source>
        <strain evidence="3 4">K10HN5</strain>
    </source>
</reference>
<dbReference type="SUPFAM" id="SSF50475">
    <property type="entry name" value="FMN-binding split barrel"/>
    <property type="match status" value="1"/>
</dbReference>
<dbReference type="Pfam" id="PF10615">
    <property type="entry name" value="DUF2470"/>
    <property type="match status" value="1"/>
</dbReference>
<dbReference type="Gene3D" id="3.20.180.10">
    <property type="entry name" value="PNP-oxidase-like"/>
    <property type="match status" value="1"/>
</dbReference>
<evidence type="ECO:0000256" key="1">
    <source>
        <dbReference type="SAM" id="MobiDB-lite"/>
    </source>
</evidence>
<keyword evidence="4" id="KW-1185">Reference proteome</keyword>
<comment type="caution">
    <text evidence="3">The sequence shown here is derived from an EMBL/GenBank/DDBJ whole genome shotgun (WGS) entry which is preliminary data.</text>
</comment>
<sequence>MATTRLRRPPAPTDAERARSVATRGGRAALVGTGSPDAVVPLVHHLQADGSAVLLLDDDAPLLDRIHSAADGELPVMLELTDHAPVELREPVRALLWITGRLRIPDPESARRAVLHVADVQPDPRLLDLGHGATLVRLDPNSAVLADAEGSAALAPVDLAAARPDPFCRMEQHWLSHLEEAHPEVFVALARHLPPALRDTPGAVVRPLGVDRCGLRLRIEAPTRDVDVRLAWRQEANTVAELRTQFGLLVGCPFRGAGQDRAAGEAYEA</sequence>
<feature type="region of interest" description="Disordered" evidence="1">
    <location>
        <begin position="1"/>
        <end position="20"/>
    </location>
</feature>